<gene>
    <name evidence="1" type="ORF">KEM10_21145</name>
</gene>
<dbReference type="PANTHER" id="PTHR10000:SF8">
    <property type="entry name" value="HAD SUPERFAMILY HYDROLASE-LIKE, TYPE 3"/>
    <property type="match status" value="1"/>
</dbReference>
<name>A0ABS5K100_9BACT</name>
<reference evidence="1 2" key="1">
    <citation type="journal article" date="2015" name="Int. J. Syst. Evol. Microbiol.">
        <title>Carboxylicivirga linearis sp. nov., isolated from a sea cucumber culture pond.</title>
        <authorList>
            <person name="Wang F.Q."/>
            <person name="Zhou Y.X."/>
            <person name="Lin X.Z."/>
            <person name="Chen G.J."/>
            <person name="Du Z.J."/>
        </authorList>
    </citation>
    <scope>NUCLEOTIDE SEQUENCE [LARGE SCALE GENOMIC DNA]</scope>
    <source>
        <strain evidence="1 2">FB218</strain>
    </source>
</reference>
<dbReference type="SUPFAM" id="SSF56784">
    <property type="entry name" value="HAD-like"/>
    <property type="match status" value="1"/>
</dbReference>
<keyword evidence="2" id="KW-1185">Reference proteome</keyword>
<dbReference type="InterPro" id="IPR023214">
    <property type="entry name" value="HAD_sf"/>
</dbReference>
<protein>
    <submittedName>
        <fullName evidence="1">HAD-IIB family hydrolase</fullName>
    </submittedName>
</protein>
<accession>A0ABS5K100</accession>
<organism evidence="1 2">
    <name type="scientific">Carboxylicivirga linearis</name>
    <dbReference type="NCBI Taxonomy" id="1628157"/>
    <lineage>
        <taxon>Bacteria</taxon>
        <taxon>Pseudomonadati</taxon>
        <taxon>Bacteroidota</taxon>
        <taxon>Bacteroidia</taxon>
        <taxon>Marinilabiliales</taxon>
        <taxon>Marinilabiliaceae</taxon>
        <taxon>Carboxylicivirga</taxon>
    </lineage>
</organism>
<dbReference type="PANTHER" id="PTHR10000">
    <property type="entry name" value="PHOSPHOSERINE PHOSPHATASE"/>
    <property type="match status" value="1"/>
</dbReference>
<dbReference type="Pfam" id="PF08282">
    <property type="entry name" value="Hydrolase_3"/>
    <property type="match status" value="1"/>
</dbReference>
<sequence>MIRLLATDLDGTIHTQDNGYNIEDIEALGELGEQEVCRVIATGRTFQSALSVIPENFPIDYLVFSSGAGIYDWKKKELLKTVNLGYTDAHEVIDRLNQFNVEYTVHHPIPDNHIFFHKVSSDPHPDFERYIDFNQAHAIPEEKKLPDEDYSQVIAFISDLDLFDEIKAEFSGIKIIRATSPIDGQSIWMEFFHTDVSKAKGISFITQKLQIDDSEVVVIGNDYNDLDMLNHFQSAYIVNNAPDELKQQFILLNDVQLSPLADWYRRFRWQPI</sequence>
<evidence type="ECO:0000313" key="2">
    <source>
        <dbReference type="Proteomes" id="UP000708576"/>
    </source>
</evidence>
<dbReference type="Gene3D" id="3.40.50.1000">
    <property type="entry name" value="HAD superfamily/HAD-like"/>
    <property type="match status" value="1"/>
</dbReference>
<comment type="caution">
    <text evidence="1">The sequence shown here is derived from an EMBL/GenBank/DDBJ whole genome shotgun (WGS) entry which is preliminary data.</text>
</comment>
<dbReference type="Gene3D" id="3.30.1240.10">
    <property type="match status" value="1"/>
</dbReference>
<dbReference type="InterPro" id="IPR006379">
    <property type="entry name" value="HAD-SF_hydro_IIB"/>
</dbReference>
<proteinExistence type="predicted"/>
<dbReference type="EMBL" id="JAGUCO010000029">
    <property type="protein sequence ID" value="MBS2100807.1"/>
    <property type="molecule type" value="Genomic_DNA"/>
</dbReference>
<dbReference type="GO" id="GO:0016787">
    <property type="term" value="F:hydrolase activity"/>
    <property type="evidence" value="ECO:0007669"/>
    <property type="project" value="UniProtKB-KW"/>
</dbReference>
<keyword evidence="1" id="KW-0378">Hydrolase</keyword>
<dbReference type="Proteomes" id="UP000708576">
    <property type="component" value="Unassembled WGS sequence"/>
</dbReference>
<dbReference type="RefSeq" id="WP_212219384.1">
    <property type="nucleotide sequence ID" value="NZ_JAGUCO010000029.1"/>
</dbReference>
<dbReference type="NCBIfam" id="TIGR01484">
    <property type="entry name" value="HAD-SF-IIB"/>
    <property type="match status" value="1"/>
</dbReference>
<dbReference type="InterPro" id="IPR036412">
    <property type="entry name" value="HAD-like_sf"/>
</dbReference>
<evidence type="ECO:0000313" key="1">
    <source>
        <dbReference type="EMBL" id="MBS2100807.1"/>
    </source>
</evidence>